<name>A0A2C9VUY5_MANES</name>
<protein>
    <submittedName>
        <fullName evidence="2">Uncharacterized protein</fullName>
    </submittedName>
</protein>
<dbReference type="EMBL" id="CM004391">
    <property type="protein sequence ID" value="OAY49076.1"/>
    <property type="molecule type" value="Genomic_DNA"/>
</dbReference>
<accession>A0A2C9VUY5</accession>
<organism evidence="2">
    <name type="scientific">Manihot esculenta</name>
    <name type="common">Cassava</name>
    <name type="synonym">Jatropha manihot</name>
    <dbReference type="NCBI Taxonomy" id="3983"/>
    <lineage>
        <taxon>Eukaryota</taxon>
        <taxon>Viridiplantae</taxon>
        <taxon>Streptophyta</taxon>
        <taxon>Embryophyta</taxon>
        <taxon>Tracheophyta</taxon>
        <taxon>Spermatophyta</taxon>
        <taxon>Magnoliopsida</taxon>
        <taxon>eudicotyledons</taxon>
        <taxon>Gunneridae</taxon>
        <taxon>Pentapetalae</taxon>
        <taxon>rosids</taxon>
        <taxon>fabids</taxon>
        <taxon>Malpighiales</taxon>
        <taxon>Euphorbiaceae</taxon>
        <taxon>Crotonoideae</taxon>
        <taxon>Manihoteae</taxon>
        <taxon>Manihot</taxon>
    </lineage>
</organism>
<reference evidence="2" key="1">
    <citation type="submission" date="2016-02" db="EMBL/GenBank/DDBJ databases">
        <title>WGS assembly of Manihot esculenta.</title>
        <authorList>
            <person name="Bredeson J.V."/>
            <person name="Prochnik S.E."/>
            <person name="Lyons J.B."/>
            <person name="Schmutz J."/>
            <person name="Grimwood J."/>
            <person name="Vrebalov J."/>
            <person name="Bart R.S."/>
            <person name="Amuge T."/>
            <person name="Ferguson M.E."/>
            <person name="Green R."/>
            <person name="Putnam N."/>
            <person name="Stites J."/>
            <person name="Rounsley S."/>
            <person name="Rokhsar D.S."/>
        </authorList>
    </citation>
    <scope>NUCLEOTIDE SEQUENCE [LARGE SCALE GENOMIC DNA]</scope>
    <source>
        <tissue evidence="2">Leaf</tissue>
    </source>
</reference>
<feature type="transmembrane region" description="Helical" evidence="1">
    <location>
        <begin position="24"/>
        <end position="43"/>
    </location>
</feature>
<evidence type="ECO:0000313" key="2">
    <source>
        <dbReference type="EMBL" id="OAY49076.1"/>
    </source>
</evidence>
<gene>
    <name evidence="2" type="ORF">MANES_05G027600</name>
</gene>
<proteinExistence type="predicted"/>
<sequence length="44" mass="5228">MPQHLLASSLTGYLSPDWFVVHAHFYQVHTILLFFPCLFTSWYL</sequence>
<keyword evidence="1" id="KW-0812">Transmembrane</keyword>
<evidence type="ECO:0000256" key="1">
    <source>
        <dbReference type="SAM" id="Phobius"/>
    </source>
</evidence>
<keyword evidence="1" id="KW-1133">Transmembrane helix</keyword>
<keyword evidence="1" id="KW-0472">Membrane</keyword>
<dbReference type="AlphaFoldDB" id="A0A2C9VUY5"/>